<dbReference type="Proteomes" id="UP000664109">
    <property type="component" value="Unassembled WGS sequence"/>
</dbReference>
<evidence type="ECO:0000313" key="1">
    <source>
        <dbReference type="EMBL" id="MBM9617958.1"/>
    </source>
</evidence>
<accession>A0ABS2ULM6</accession>
<comment type="caution">
    <text evidence="1">The sequence shown here is derived from an EMBL/GenBank/DDBJ whole genome shotgun (WGS) entry which is preliminary data.</text>
</comment>
<protein>
    <submittedName>
        <fullName evidence="1">Class III lanthipeptide</fullName>
    </submittedName>
</protein>
<organism evidence="1 2">
    <name type="scientific">Streptomyces zhihengii</name>
    <dbReference type="NCBI Taxonomy" id="1818004"/>
    <lineage>
        <taxon>Bacteria</taxon>
        <taxon>Bacillati</taxon>
        <taxon>Actinomycetota</taxon>
        <taxon>Actinomycetes</taxon>
        <taxon>Kitasatosporales</taxon>
        <taxon>Streptomycetaceae</taxon>
        <taxon>Streptomyces</taxon>
    </lineage>
</organism>
<keyword evidence="2" id="KW-1185">Reference proteome</keyword>
<name>A0ABS2ULM6_9ACTN</name>
<reference evidence="1 2" key="1">
    <citation type="journal article" date="2016" name="Arch. Microbiol.">
        <title>Streptomyces zhihengii sp. nov., isolated from rhizospheric soil of Psammosilene tunicoides.</title>
        <authorList>
            <person name="Huang M.J."/>
            <person name="Fei J.J."/>
            <person name="Salam N."/>
            <person name="Kim C.J."/>
            <person name="Hozzein W.N."/>
            <person name="Xiao M."/>
            <person name="Huang H.Q."/>
            <person name="Li W.J."/>
        </authorList>
    </citation>
    <scope>NUCLEOTIDE SEQUENCE [LARGE SCALE GENOMIC DNA]</scope>
    <source>
        <strain evidence="1 2">YIM T102</strain>
    </source>
</reference>
<dbReference type="NCBIfam" id="NF038160">
    <property type="entry name" value="lanthi_III_c"/>
    <property type="match status" value="1"/>
</dbReference>
<gene>
    <name evidence="1" type="ORF">JE024_04240</name>
</gene>
<sequence length="39" mass="4098">MSRMSVLKLQNLQPSVTPSRAAVISVTSSSSTCCSTKPN</sequence>
<proteinExistence type="predicted"/>
<dbReference type="EMBL" id="JAFEJA010000001">
    <property type="protein sequence ID" value="MBM9617958.1"/>
    <property type="molecule type" value="Genomic_DNA"/>
</dbReference>
<evidence type="ECO:0000313" key="2">
    <source>
        <dbReference type="Proteomes" id="UP000664109"/>
    </source>
</evidence>